<dbReference type="AlphaFoldDB" id="A0A1H8JVK6"/>
<evidence type="ECO:0008006" key="6">
    <source>
        <dbReference type="Google" id="ProtNLM"/>
    </source>
</evidence>
<dbReference type="Gene3D" id="3.90.245.10">
    <property type="entry name" value="Ribonucleoside hydrolase-like"/>
    <property type="match status" value="1"/>
</dbReference>
<protein>
    <recommendedName>
        <fullName evidence="6">DUF1593 domain-containing protein</fullName>
    </recommendedName>
</protein>
<dbReference type="Pfam" id="PF21027">
    <property type="entry name" value="Sde0182_C"/>
    <property type="match status" value="1"/>
</dbReference>
<name>A0A1H8JVK6_9SPHN</name>
<dbReference type="STRING" id="1166340.SAMN05192583_3690"/>
<dbReference type="GO" id="GO:0016799">
    <property type="term" value="F:hydrolase activity, hydrolyzing N-glycosyl compounds"/>
    <property type="evidence" value="ECO:0007669"/>
    <property type="project" value="InterPro"/>
</dbReference>
<dbReference type="InterPro" id="IPR036452">
    <property type="entry name" value="Ribo_hydro-like"/>
</dbReference>
<dbReference type="Pfam" id="PF07632">
    <property type="entry name" value="Sde182_NH-like"/>
    <property type="match status" value="1"/>
</dbReference>
<evidence type="ECO:0000259" key="3">
    <source>
        <dbReference type="Pfam" id="PF21027"/>
    </source>
</evidence>
<dbReference type="SUPFAM" id="SSF53590">
    <property type="entry name" value="Nucleoside hydrolase"/>
    <property type="match status" value="1"/>
</dbReference>
<dbReference type="InterPro" id="IPR011483">
    <property type="entry name" value="Sde182_NH-like"/>
</dbReference>
<feature type="signal peptide" evidence="1">
    <location>
        <begin position="1"/>
        <end position="16"/>
    </location>
</feature>
<feature type="chain" id="PRO_5011772083" description="DUF1593 domain-containing protein" evidence="1">
    <location>
        <begin position="17"/>
        <end position="481"/>
    </location>
</feature>
<reference evidence="5" key="1">
    <citation type="submission" date="2016-10" db="EMBL/GenBank/DDBJ databases">
        <authorList>
            <person name="Varghese N."/>
            <person name="Submissions S."/>
        </authorList>
    </citation>
    <scope>NUCLEOTIDE SEQUENCE [LARGE SCALE GENOMIC DNA]</scope>
    <source>
        <strain evidence="5">S6-262</strain>
    </source>
</reference>
<organism evidence="4 5">
    <name type="scientific">Sphingomonas gellani</name>
    <dbReference type="NCBI Taxonomy" id="1166340"/>
    <lineage>
        <taxon>Bacteria</taxon>
        <taxon>Pseudomonadati</taxon>
        <taxon>Pseudomonadota</taxon>
        <taxon>Alphaproteobacteria</taxon>
        <taxon>Sphingomonadales</taxon>
        <taxon>Sphingomonadaceae</taxon>
        <taxon>Sphingomonas</taxon>
    </lineage>
</organism>
<evidence type="ECO:0000256" key="1">
    <source>
        <dbReference type="SAM" id="SignalP"/>
    </source>
</evidence>
<dbReference type="EMBL" id="FOCF01000016">
    <property type="protein sequence ID" value="SEN84326.1"/>
    <property type="molecule type" value="Genomic_DNA"/>
</dbReference>
<sequence>MRPMVHAMVAIGVVTAATVATGLPAPSSAQVAPDVKRRVLVLTDIGNEPDDSESFVRFLLYSNQFDVEGLVATTSTWQRGRVQPQLLLERIDAYAGVLPNLRAHASGYPEPAALRAVVRNGSSAYGMRGVGEGKDTDGSRRIIEVVDRPDPRPLFIPAWGGVVDLAQALWTVRATRTPAQVKAFVAKLRVYSISDQDDAGPWVRQNFPDLFWIASAHGWGQYGMAAWTGISADLALPNKWPAAETVTNDWLAANIHRGKLGSLYPPHKFLMEGDTPSFLGLIRNGLNDPEHPEWGGWGGRYLQSYEGAGHRADAQDVFVDGTGKTWASNQATIFRWRRAFQNDFAARIGWSLSPDRNDTNHNPQLVLNGIAGTDPVRITAKIGSVVRLSAAGTRDPDGQSVTIRWWQYGEPSGAPGINPPKLRIEGPADEAASFVVPAFSATAENVPAPSTPLAYHVILEVTDTGTPALTSYRRAIVTPVP</sequence>
<dbReference type="InterPro" id="IPR048527">
    <property type="entry name" value="Sde182_C"/>
</dbReference>
<dbReference type="InterPro" id="IPR013783">
    <property type="entry name" value="Ig-like_fold"/>
</dbReference>
<evidence type="ECO:0000259" key="2">
    <source>
        <dbReference type="Pfam" id="PF07632"/>
    </source>
</evidence>
<proteinExistence type="predicted"/>
<dbReference type="Gene3D" id="2.60.40.10">
    <property type="entry name" value="Immunoglobulins"/>
    <property type="match status" value="1"/>
</dbReference>
<accession>A0A1H8JVK6</accession>
<dbReference type="Proteomes" id="UP000199206">
    <property type="component" value="Unassembled WGS sequence"/>
</dbReference>
<evidence type="ECO:0000313" key="5">
    <source>
        <dbReference type="Proteomes" id="UP000199206"/>
    </source>
</evidence>
<keyword evidence="5" id="KW-1185">Reference proteome</keyword>
<keyword evidence="1" id="KW-0732">Signal</keyword>
<feature type="domain" description="Cellulose-binding Sde182 C-terminal" evidence="3">
    <location>
        <begin position="386"/>
        <end position="478"/>
    </location>
</feature>
<evidence type="ECO:0000313" key="4">
    <source>
        <dbReference type="EMBL" id="SEN84326.1"/>
    </source>
</evidence>
<gene>
    <name evidence="4" type="ORF">SAMN05192583_3690</name>
</gene>
<feature type="domain" description="Cellulose-binding Sde182 nucleoside hydrolase-like" evidence="2">
    <location>
        <begin position="38"/>
        <end position="301"/>
    </location>
</feature>